<gene>
    <name evidence="1" type="ORF">ASIM_LOCUS19139</name>
</gene>
<dbReference type="WBParaSite" id="ASIM_0001975101-mRNA-1">
    <property type="protein sequence ID" value="ASIM_0001975101-mRNA-1"/>
    <property type="gene ID" value="ASIM_0001975101"/>
</dbReference>
<organism evidence="3">
    <name type="scientific">Anisakis simplex</name>
    <name type="common">Herring worm</name>
    <dbReference type="NCBI Taxonomy" id="6269"/>
    <lineage>
        <taxon>Eukaryota</taxon>
        <taxon>Metazoa</taxon>
        <taxon>Ecdysozoa</taxon>
        <taxon>Nematoda</taxon>
        <taxon>Chromadorea</taxon>
        <taxon>Rhabditida</taxon>
        <taxon>Spirurina</taxon>
        <taxon>Ascaridomorpha</taxon>
        <taxon>Ascaridoidea</taxon>
        <taxon>Anisakidae</taxon>
        <taxon>Anisakis</taxon>
        <taxon>Anisakis simplex complex</taxon>
    </lineage>
</organism>
<evidence type="ECO:0000313" key="1">
    <source>
        <dbReference type="EMBL" id="VDK67737.1"/>
    </source>
</evidence>
<name>A0A0M3KFJ1_ANISI</name>
<sequence length="158" mass="17811">MPSKLSAQGNTIPLLMHSAPASVLIGVDQMNEVINLLSVKKLPSGFTLLESRLGMVLNGRVKQFWKLELMGITENPTITADDVAIQKFREGTKFNDGRYYIRWRWKEGERLLRETECQTGKATTNAVKERSSQHIFATHPNRDDKFLIPGQLPRSGVS</sequence>
<dbReference type="EMBL" id="UYRR01036706">
    <property type="protein sequence ID" value="VDK67737.1"/>
    <property type="molecule type" value="Genomic_DNA"/>
</dbReference>
<protein>
    <submittedName>
        <fullName evidence="1 3">Uncharacterized protein</fullName>
    </submittedName>
</protein>
<evidence type="ECO:0000313" key="2">
    <source>
        <dbReference type="Proteomes" id="UP000267096"/>
    </source>
</evidence>
<keyword evidence="2" id="KW-1185">Reference proteome</keyword>
<proteinExistence type="predicted"/>
<evidence type="ECO:0000313" key="3">
    <source>
        <dbReference type="WBParaSite" id="ASIM_0001975101-mRNA-1"/>
    </source>
</evidence>
<reference evidence="3" key="1">
    <citation type="submission" date="2017-02" db="UniProtKB">
        <authorList>
            <consortium name="WormBaseParasite"/>
        </authorList>
    </citation>
    <scope>IDENTIFICATION</scope>
</reference>
<accession>A0A0M3KFJ1</accession>
<dbReference type="OrthoDB" id="5872949at2759"/>
<reference evidence="1 2" key="2">
    <citation type="submission" date="2018-11" db="EMBL/GenBank/DDBJ databases">
        <authorList>
            <consortium name="Pathogen Informatics"/>
        </authorList>
    </citation>
    <scope>NUCLEOTIDE SEQUENCE [LARGE SCALE GENOMIC DNA]</scope>
</reference>
<dbReference type="Proteomes" id="UP000267096">
    <property type="component" value="Unassembled WGS sequence"/>
</dbReference>
<dbReference type="AlphaFoldDB" id="A0A0M3KFJ1"/>